<dbReference type="Proteomes" id="UP001385848">
    <property type="component" value="Unassembled WGS sequence"/>
</dbReference>
<protein>
    <recommendedName>
        <fullName evidence="5">TMhelix containing protein</fullName>
    </recommendedName>
</protein>
<keyword evidence="2" id="KW-1133">Transmembrane helix</keyword>
<evidence type="ECO:0000313" key="4">
    <source>
        <dbReference type="Proteomes" id="UP001385848"/>
    </source>
</evidence>
<organism evidence="3 4">
    <name type="scientific">Lactobacillus jensenii</name>
    <dbReference type="NCBI Taxonomy" id="109790"/>
    <lineage>
        <taxon>Bacteria</taxon>
        <taxon>Bacillati</taxon>
        <taxon>Bacillota</taxon>
        <taxon>Bacilli</taxon>
        <taxon>Lactobacillales</taxon>
        <taxon>Lactobacillaceae</taxon>
        <taxon>Lactobacillus</taxon>
    </lineage>
</organism>
<dbReference type="RefSeq" id="WP_265678357.1">
    <property type="nucleotide sequence ID" value="NZ_JAVTXQ010000011.1"/>
</dbReference>
<comment type="caution">
    <text evidence="3">The sequence shown here is derived from an EMBL/GenBank/DDBJ whole genome shotgun (WGS) entry which is preliminary data.</text>
</comment>
<evidence type="ECO:0000313" key="3">
    <source>
        <dbReference type="EMBL" id="MEL0564370.1"/>
    </source>
</evidence>
<accession>A0ABU9FJG2</accession>
<evidence type="ECO:0000256" key="2">
    <source>
        <dbReference type="SAM" id="Phobius"/>
    </source>
</evidence>
<gene>
    <name evidence="3" type="ORF">AAC431_00325</name>
</gene>
<reference evidence="3 4" key="1">
    <citation type="submission" date="2024-04" db="EMBL/GenBank/DDBJ databases">
        <title>Three lactobacilli isolated from voided urine samples from females with type 2 diabetes.</title>
        <authorList>
            <person name="Kula A."/>
            <person name="Stegman N."/>
            <person name="Putonti C."/>
        </authorList>
    </citation>
    <scope>NUCLEOTIDE SEQUENCE [LARGE SCALE GENOMIC DNA]</scope>
    <source>
        <strain evidence="3 4">1855</strain>
    </source>
</reference>
<proteinExistence type="predicted"/>
<evidence type="ECO:0000256" key="1">
    <source>
        <dbReference type="SAM" id="MobiDB-lite"/>
    </source>
</evidence>
<sequence length="75" mass="8974">MTKENHYCYEERSKEAKADGAQKAKKESKFEAEVDVASKFFNSVWGLIIFTILGTFVRFWWWPYIVQVMQEFLKN</sequence>
<feature type="region of interest" description="Disordered" evidence="1">
    <location>
        <begin position="1"/>
        <end position="22"/>
    </location>
</feature>
<keyword evidence="2" id="KW-0472">Membrane</keyword>
<feature type="transmembrane region" description="Helical" evidence="2">
    <location>
        <begin position="44"/>
        <end position="66"/>
    </location>
</feature>
<dbReference type="EMBL" id="JBBVUL010000001">
    <property type="protein sequence ID" value="MEL0564370.1"/>
    <property type="molecule type" value="Genomic_DNA"/>
</dbReference>
<keyword evidence="2" id="KW-0812">Transmembrane</keyword>
<evidence type="ECO:0008006" key="5">
    <source>
        <dbReference type="Google" id="ProtNLM"/>
    </source>
</evidence>
<name>A0ABU9FJG2_LACJE</name>
<keyword evidence="4" id="KW-1185">Reference proteome</keyword>